<feature type="non-terminal residue" evidence="1">
    <location>
        <position position="74"/>
    </location>
</feature>
<dbReference type="RefSeq" id="WP_371753537.1">
    <property type="nucleotide sequence ID" value="NZ_JAYJLD010000008.1"/>
</dbReference>
<dbReference type="Proteomes" id="UP001310386">
    <property type="component" value="Unassembled WGS sequence"/>
</dbReference>
<dbReference type="PROSITE" id="PS51257">
    <property type="entry name" value="PROKAR_LIPOPROTEIN"/>
    <property type="match status" value="1"/>
</dbReference>
<comment type="caution">
    <text evidence="1">The sequence shown here is derived from an EMBL/GenBank/DDBJ whole genome shotgun (WGS) entry which is preliminary data.</text>
</comment>
<dbReference type="EMBL" id="JAYJLD010000008">
    <property type="protein sequence ID" value="MEB3101418.1"/>
    <property type="molecule type" value="Genomic_DNA"/>
</dbReference>
<reference evidence="1" key="1">
    <citation type="submission" date="2023-12" db="EMBL/GenBank/DDBJ databases">
        <title>Fervidustalea candida gen. nov., sp. nov., a novel member of the family Paenibacillaceae isolated from a geothermal area.</title>
        <authorList>
            <person name="Li W.-J."/>
            <person name="Jiao J.-Y."/>
            <person name="Chen Y."/>
        </authorList>
    </citation>
    <scope>NUCLEOTIDE SEQUENCE</scope>
    <source>
        <strain evidence="1">SYSU GA230002</strain>
    </source>
</reference>
<evidence type="ECO:0000313" key="2">
    <source>
        <dbReference type="Proteomes" id="UP001310386"/>
    </source>
</evidence>
<protein>
    <submittedName>
        <fullName evidence="1">Uncharacterized protein</fullName>
    </submittedName>
</protein>
<keyword evidence="2" id="KW-1185">Reference proteome</keyword>
<name>A0ABU5ZGS5_9BACL</name>
<sequence>MPQKYFLFCLLILFVAGCTEPRPYEVTEKIKKTDEYIKKNAIDAAYETIKQAEDNFNLIHTNYAKKDRDQLEQL</sequence>
<gene>
    <name evidence="1" type="ORF">VF724_07035</name>
</gene>
<accession>A0ABU5ZGS5</accession>
<evidence type="ECO:0000313" key="1">
    <source>
        <dbReference type="EMBL" id="MEB3101418.1"/>
    </source>
</evidence>
<proteinExistence type="predicted"/>
<organism evidence="1 2">
    <name type="scientific">Ferviditalea candida</name>
    <dbReference type="NCBI Taxonomy" id="3108399"/>
    <lineage>
        <taxon>Bacteria</taxon>
        <taxon>Bacillati</taxon>
        <taxon>Bacillota</taxon>
        <taxon>Bacilli</taxon>
        <taxon>Bacillales</taxon>
        <taxon>Paenibacillaceae</taxon>
        <taxon>Ferviditalea</taxon>
    </lineage>
</organism>